<dbReference type="OrthoDB" id="3693942at2759"/>
<dbReference type="EMBL" id="PHWZ01000258">
    <property type="protein sequence ID" value="TEY52420.1"/>
    <property type="molecule type" value="Genomic_DNA"/>
</dbReference>
<evidence type="ECO:0000313" key="1">
    <source>
        <dbReference type="EMBL" id="TEY52420.1"/>
    </source>
</evidence>
<reference evidence="1 2" key="1">
    <citation type="submission" date="2017-11" db="EMBL/GenBank/DDBJ databases">
        <title>Comparative genomics of Botrytis spp.</title>
        <authorList>
            <person name="Valero-Jimenez C.A."/>
            <person name="Tapia P."/>
            <person name="Veloso J."/>
            <person name="Silva-Moreno E."/>
            <person name="Staats M."/>
            <person name="Valdes J.H."/>
            <person name="Van Kan J.A.L."/>
        </authorList>
    </citation>
    <scope>NUCLEOTIDE SEQUENCE [LARGE SCALE GENOMIC DNA]</scope>
    <source>
        <strain evidence="1 2">MUCL2830</strain>
    </source>
</reference>
<comment type="caution">
    <text evidence="1">The sequence shown here is derived from an EMBL/GenBank/DDBJ whole genome shotgun (WGS) entry which is preliminary data.</text>
</comment>
<dbReference type="Proteomes" id="UP000297299">
    <property type="component" value="Unassembled WGS sequence"/>
</dbReference>
<gene>
    <name evidence="1" type="ORF">BOTCAL_0259g00050</name>
</gene>
<keyword evidence="2" id="KW-1185">Reference proteome</keyword>
<dbReference type="STRING" id="38488.A0A4Y8CWU6"/>
<accession>A0A4Y8CWU6</accession>
<evidence type="ECO:0000313" key="2">
    <source>
        <dbReference type="Proteomes" id="UP000297299"/>
    </source>
</evidence>
<organism evidence="1 2">
    <name type="scientific">Botryotinia calthae</name>
    <dbReference type="NCBI Taxonomy" id="38488"/>
    <lineage>
        <taxon>Eukaryota</taxon>
        <taxon>Fungi</taxon>
        <taxon>Dikarya</taxon>
        <taxon>Ascomycota</taxon>
        <taxon>Pezizomycotina</taxon>
        <taxon>Leotiomycetes</taxon>
        <taxon>Helotiales</taxon>
        <taxon>Sclerotiniaceae</taxon>
        <taxon>Botryotinia</taxon>
    </lineage>
</organism>
<name>A0A4Y8CWU6_9HELO</name>
<protein>
    <submittedName>
        <fullName evidence="1">Uncharacterized protein</fullName>
    </submittedName>
</protein>
<proteinExistence type="predicted"/>
<dbReference type="AlphaFoldDB" id="A0A4Y8CWU6"/>
<sequence length="743" mass="83902">MVSQTESTVQPSEPTCLGTIIRCPTFVTTPTQADNGAYPSDLLPPISLIPFGGPLPNLSFPNDITAHALEVFKLHPTIWFLRFPPSLNHDEVVHLQNVMQDMDDYHCWTSLQWWQEIYRRFPLDGSESAEINERWSRELAIVACQNMSEAPWLQTIIYSKAITRKIECKANEFHTQLIWSAITGFVHQDASNIAALEPVLLEIVSSISITGSAQVRTMIMEKHEYVGGQEVVKSYIRLLSFEGQTMSKPTDILIEKLKLQCLLRERVFVTWEDQSAAYYDVEERIHIHFSLEISVVIRGNKQTIEMLLVIPPNADFANSSESHLMSDIDNLPRLDASAIHDAEISDSIQVLRIQFDLDAKGFVVMKKKKTAATIKAWNDASRELICGLQSLSNTKTFTVYIKPSDYARVGLKTLHNRLSNIDTPTDPSKSITEEMYIGQALELVEWNKFDAISLPPAYTETQLFPEVQVLRSPPVIFEQKAPLTNTVEEVIAETPARTPISSNPASVHGIFSPTCEELSDSEVNLEDIEKDTRCFEVNLDVDSDEEQLAILKSRELSQELNHSEASQILNLKLRKWVQTALRINPNVHKHKRLVTKFSILSNCIRSSNTGLFDATLPWCSAQFFFDPHDSDPENIQGLWGERKSKLILEITELIQWANDMYPGAEISRSVIDHFMKLGDVARTFALNPSDSKWGGFIDQKGVCIVEVWAKFGKPSGSISKESSRFVSRRSLGADSNVFKRVTM</sequence>